<proteinExistence type="predicted"/>
<dbReference type="EMBL" id="BPQG01000046">
    <property type="protein sequence ID" value="GJD45201.1"/>
    <property type="molecule type" value="Genomic_DNA"/>
</dbReference>
<evidence type="ECO:0008006" key="3">
    <source>
        <dbReference type="Google" id="ProtNLM"/>
    </source>
</evidence>
<reference evidence="1 2" key="1">
    <citation type="journal article" date="2021" name="Front. Microbiol.">
        <title>Comprehensive Comparative Genomics and Phenotyping of Methylobacterium Species.</title>
        <authorList>
            <person name="Alessa O."/>
            <person name="Ogura Y."/>
            <person name="Fujitani Y."/>
            <person name="Takami H."/>
            <person name="Hayashi T."/>
            <person name="Sahin N."/>
            <person name="Tani A."/>
        </authorList>
    </citation>
    <scope>NUCLEOTIDE SEQUENCE [LARGE SCALE GENOMIC DNA]</scope>
    <source>
        <strain evidence="1 2">DSM 23679</strain>
    </source>
</reference>
<protein>
    <recommendedName>
        <fullName evidence="3">Phage protein</fullName>
    </recommendedName>
</protein>
<evidence type="ECO:0000313" key="2">
    <source>
        <dbReference type="Proteomes" id="UP001055117"/>
    </source>
</evidence>
<accession>A0ABQ4QKC9</accession>
<evidence type="ECO:0000313" key="1">
    <source>
        <dbReference type="EMBL" id="GJD45201.1"/>
    </source>
</evidence>
<comment type="caution">
    <text evidence="1">The sequence shown here is derived from an EMBL/GenBank/DDBJ whole genome shotgun (WGS) entry which is preliminary data.</text>
</comment>
<name>A0ABQ4QKC9_9HYPH</name>
<dbReference type="Proteomes" id="UP001055117">
    <property type="component" value="Unassembled WGS sequence"/>
</dbReference>
<dbReference type="RefSeq" id="WP_238272483.1">
    <property type="nucleotide sequence ID" value="NZ_BPQG01000046.1"/>
</dbReference>
<keyword evidence="2" id="KW-1185">Reference proteome</keyword>
<organism evidence="1 2">
    <name type="scientific">Methylobacterium cerastii</name>
    <dbReference type="NCBI Taxonomy" id="932741"/>
    <lineage>
        <taxon>Bacteria</taxon>
        <taxon>Pseudomonadati</taxon>
        <taxon>Pseudomonadota</taxon>
        <taxon>Alphaproteobacteria</taxon>
        <taxon>Hyphomicrobiales</taxon>
        <taxon>Methylobacteriaceae</taxon>
        <taxon>Methylobacterium</taxon>
    </lineage>
</organism>
<gene>
    <name evidence="1" type="ORF">AFCDBAGC_3072</name>
</gene>
<sequence>MKTDWSLIREMMSAAIDTCERIEACGYSENDRDASAVLAGQDVSVYEMLVSAWTYPENIRYKIIRSRHDN</sequence>